<dbReference type="AlphaFoldDB" id="A0A0L9VLD3"/>
<evidence type="ECO:0000313" key="1">
    <source>
        <dbReference type="EMBL" id="KOM55783.1"/>
    </source>
</evidence>
<dbReference type="Proteomes" id="UP000053144">
    <property type="component" value="Chromosome 10"/>
</dbReference>
<sequence>MVQNRRLLMERKVGLIPTMAPEFGRELERRQWENLASYPSLANIAVVKEFYTNAKTFDGATHEMYTSYKSTAHRPSAPFWALERRRLEAWASSLRLGRRRPSLFTRVPLLGRLSSGGSKLGRFLQGLSVEDHHSALGRPKWGL</sequence>
<evidence type="ECO:0000313" key="2">
    <source>
        <dbReference type="Proteomes" id="UP000053144"/>
    </source>
</evidence>
<gene>
    <name evidence="1" type="ORF">LR48_Vigan10g167500</name>
</gene>
<reference evidence="2" key="1">
    <citation type="journal article" date="2015" name="Proc. Natl. Acad. Sci. U.S.A.">
        <title>Genome sequencing of adzuki bean (Vigna angularis) provides insight into high starch and low fat accumulation and domestication.</title>
        <authorList>
            <person name="Yang K."/>
            <person name="Tian Z."/>
            <person name="Chen C."/>
            <person name="Luo L."/>
            <person name="Zhao B."/>
            <person name="Wang Z."/>
            <person name="Yu L."/>
            <person name="Li Y."/>
            <person name="Sun Y."/>
            <person name="Li W."/>
            <person name="Chen Y."/>
            <person name="Li Y."/>
            <person name="Zhang Y."/>
            <person name="Ai D."/>
            <person name="Zhao J."/>
            <person name="Shang C."/>
            <person name="Ma Y."/>
            <person name="Wu B."/>
            <person name="Wang M."/>
            <person name="Gao L."/>
            <person name="Sun D."/>
            <person name="Zhang P."/>
            <person name="Guo F."/>
            <person name="Wang W."/>
            <person name="Li Y."/>
            <person name="Wang J."/>
            <person name="Varshney R.K."/>
            <person name="Wang J."/>
            <person name="Ling H.Q."/>
            <person name="Wan P."/>
        </authorList>
    </citation>
    <scope>NUCLEOTIDE SEQUENCE</scope>
    <source>
        <strain evidence="2">cv. Jingnong 6</strain>
    </source>
</reference>
<protein>
    <submittedName>
        <fullName evidence="1">Uncharacterized protein</fullName>
    </submittedName>
</protein>
<dbReference type="EMBL" id="CM003380">
    <property type="protein sequence ID" value="KOM55783.1"/>
    <property type="molecule type" value="Genomic_DNA"/>
</dbReference>
<dbReference type="Gramene" id="KOM55783">
    <property type="protein sequence ID" value="KOM55783"/>
    <property type="gene ID" value="LR48_Vigan10g167500"/>
</dbReference>
<accession>A0A0L9VLD3</accession>
<organism evidence="1 2">
    <name type="scientific">Phaseolus angularis</name>
    <name type="common">Azuki bean</name>
    <name type="synonym">Vigna angularis</name>
    <dbReference type="NCBI Taxonomy" id="3914"/>
    <lineage>
        <taxon>Eukaryota</taxon>
        <taxon>Viridiplantae</taxon>
        <taxon>Streptophyta</taxon>
        <taxon>Embryophyta</taxon>
        <taxon>Tracheophyta</taxon>
        <taxon>Spermatophyta</taxon>
        <taxon>Magnoliopsida</taxon>
        <taxon>eudicotyledons</taxon>
        <taxon>Gunneridae</taxon>
        <taxon>Pentapetalae</taxon>
        <taxon>rosids</taxon>
        <taxon>fabids</taxon>
        <taxon>Fabales</taxon>
        <taxon>Fabaceae</taxon>
        <taxon>Papilionoideae</taxon>
        <taxon>50 kb inversion clade</taxon>
        <taxon>NPAAA clade</taxon>
        <taxon>indigoferoid/millettioid clade</taxon>
        <taxon>Phaseoleae</taxon>
        <taxon>Vigna</taxon>
    </lineage>
</organism>
<proteinExistence type="predicted"/>
<name>A0A0L9VLD3_PHAAN</name>